<evidence type="ECO:0000313" key="2">
    <source>
        <dbReference type="EMBL" id="KAG8199161.1"/>
    </source>
</evidence>
<organism evidence="2 3">
    <name type="scientific">Oedothorax gibbosus</name>
    <dbReference type="NCBI Taxonomy" id="931172"/>
    <lineage>
        <taxon>Eukaryota</taxon>
        <taxon>Metazoa</taxon>
        <taxon>Ecdysozoa</taxon>
        <taxon>Arthropoda</taxon>
        <taxon>Chelicerata</taxon>
        <taxon>Arachnida</taxon>
        <taxon>Araneae</taxon>
        <taxon>Araneomorphae</taxon>
        <taxon>Entelegynae</taxon>
        <taxon>Araneoidea</taxon>
        <taxon>Linyphiidae</taxon>
        <taxon>Erigoninae</taxon>
        <taxon>Oedothorax</taxon>
    </lineage>
</organism>
<feature type="region of interest" description="Disordered" evidence="1">
    <location>
        <begin position="191"/>
        <end position="237"/>
    </location>
</feature>
<accession>A0AAV6VSX6</accession>
<sequence length="237" mass="25847">MSVRLSVVSRVLFFCLYIWRDSLYFNHCFLVEEFVNFAKGFRITCIRQVRQSSVSPSRPEPGRNYQPVNLAARSSLPTACESSSETSYTPTSKCLNYHGYHLSCVKSCPGMQQQQTNALVSTLLEQVGIMSKYISTLQIPPPPVIHAAQSTAAPVPPAQCPPTAVISPSQFVTSIVSKSKSQYLLPLNKKPKVSTELPLSPPLPKNASVELSAMDTSSPPSHPIAETPGQAPQTPTQ</sequence>
<dbReference type="EMBL" id="JAFNEN010000030">
    <property type="protein sequence ID" value="KAG8199161.1"/>
    <property type="molecule type" value="Genomic_DNA"/>
</dbReference>
<evidence type="ECO:0000256" key="1">
    <source>
        <dbReference type="SAM" id="MobiDB-lite"/>
    </source>
</evidence>
<name>A0AAV6VSX6_9ARAC</name>
<protein>
    <submittedName>
        <fullName evidence="2">Uncharacterized protein</fullName>
    </submittedName>
</protein>
<reference evidence="2 3" key="1">
    <citation type="journal article" date="2022" name="Nat. Ecol. Evol.">
        <title>A masculinizing supergene underlies an exaggerated male reproductive morph in a spider.</title>
        <authorList>
            <person name="Hendrickx F."/>
            <person name="De Corte Z."/>
            <person name="Sonet G."/>
            <person name="Van Belleghem S.M."/>
            <person name="Kostlbacher S."/>
            <person name="Vangestel C."/>
        </authorList>
    </citation>
    <scope>NUCLEOTIDE SEQUENCE [LARGE SCALE GENOMIC DNA]</scope>
    <source>
        <strain evidence="2">W744_W776</strain>
    </source>
</reference>
<proteinExistence type="predicted"/>
<evidence type="ECO:0000313" key="3">
    <source>
        <dbReference type="Proteomes" id="UP000827092"/>
    </source>
</evidence>
<keyword evidence="3" id="KW-1185">Reference proteome</keyword>
<gene>
    <name evidence="2" type="ORF">JTE90_015992</name>
</gene>
<dbReference type="Proteomes" id="UP000827092">
    <property type="component" value="Unassembled WGS sequence"/>
</dbReference>
<comment type="caution">
    <text evidence="2">The sequence shown here is derived from an EMBL/GenBank/DDBJ whole genome shotgun (WGS) entry which is preliminary data.</text>
</comment>
<dbReference type="AlphaFoldDB" id="A0AAV6VSX6"/>